<gene>
    <name evidence="2" type="ORF">CHGG_10799</name>
</gene>
<sequence length="345" mass="39442">MFWSGINVILLRLPSLINQCLDQVRKHLRHDLEESARVPASPSFPFRLAFKDFETMYNRYEEEPPWSRRILNSAFRVVPKYHMDRWRPPWDEQGNQDPMEFLARSDRMAMELTQRRQRYQQLEEIPLAPARDKDSADAAAPKELRLASRPGVWVTSDILDLVKHLLRYGVRCVGYQDAVTDMAEGVAPEHRKQVEDLTFELFSVVIRLTLMLGARADNMESLADFVRLLTTVRLERVRRLDVMCEQAFTPRSHGTCACNHAPSKNDSGPKAGEIAAAVARQVEQTIEDKLGVSQTGMVREIQGHVSSVVKEEVSRLVEQMQKNLERRCTKKYSAGLLWSPGNGGP</sequence>
<dbReference type="AlphaFoldDB" id="Q2GMK5"/>
<reference evidence="3" key="1">
    <citation type="journal article" date="2015" name="Genome Announc.">
        <title>Draft genome sequence of the cellulolytic fungus Chaetomium globosum.</title>
        <authorList>
            <person name="Cuomo C.A."/>
            <person name="Untereiner W.A."/>
            <person name="Ma L.-J."/>
            <person name="Grabherr M."/>
            <person name="Birren B.W."/>
        </authorList>
    </citation>
    <scope>NUCLEOTIDE SEQUENCE [LARGE SCALE GENOMIC DNA]</scope>
    <source>
        <strain evidence="3">ATCC 6205 / CBS 148.51 / DSM 1962 / NBRC 6347 / NRRL 1970</strain>
    </source>
</reference>
<dbReference type="HOGENOM" id="CLU_804113_0_0_1"/>
<dbReference type="Proteomes" id="UP000001056">
    <property type="component" value="Unassembled WGS sequence"/>
</dbReference>
<evidence type="ECO:0000313" key="2">
    <source>
        <dbReference type="EMBL" id="EAQ82981.1"/>
    </source>
</evidence>
<dbReference type="eggNOG" id="KOG0504">
    <property type="taxonomic scope" value="Eukaryota"/>
</dbReference>
<dbReference type="OrthoDB" id="4585362at2759"/>
<evidence type="ECO:0000313" key="3">
    <source>
        <dbReference type="Proteomes" id="UP000001056"/>
    </source>
</evidence>
<dbReference type="EMBL" id="CH408036">
    <property type="protein sequence ID" value="EAQ82981.1"/>
    <property type="molecule type" value="Genomic_DNA"/>
</dbReference>
<feature type="chain" id="PRO_5004208271" evidence="1">
    <location>
        <begin position="20"/>
        <end position="345"/>
    </location>
</feature>
<dbReference type="VEuPathDB" id="FungiDB:CHGG_10799"/>
<keyword evidence="3" id="KW-1185">Reference proteome</keyword>
<evidence type="ECO:0000256" key="1">
    <source>
        <dbReference type="SAM" id="SignalP"/>
    </source>
</evidence>
<protein>
    <submittedName>
        <fullName evidence="2">Uncharacterized protein</fullName>
    </submittedName>
</protein>
<feature type="signal peptide" evidence="1">
    <location>
        <begin position="1"/>
        <end position="19"/>
    </location>
</feature>
<accession>Q2GMK5</accession>
<dbReference type="RefSeq" id="XP_001226066.1">
    <property type="nucleotide sequence ID" value="XM_001226065.1"/>
</dbReference>
<keyword evidence="1" id="KW-0732">Signal</keyword>
<dbReference type="GeneID" id="4397105"/>
<name>Q2GMK5_CHAGB</name>
<dbReference type="InParanoid" id="Q2GMK5"/>
<proteinExistence type="predicted"/>
<organism evidence="2 3">
    <name type="scientific">Chaetomium globosum (strain ATCC 6205 / CBS 148.51 / DSM 1962 / NBRC 6347 / NRRL 1970)</name>
    <name type="common">Soil fungus</name>
    <dbReference type="NCBI Taxonomy" id="306901"/>
    <lineage>
        <taxon>Eukaryota</taxon>
        <taxon>Fungi</taxon>
        <taxon>Dikarya</taxon>
        <taxon>Ascomycota</taxon>
        <taxon>Pezizomycotina</taxon>
        <taxon>Sordariomycetes</taxon>
        <taxon>Sordariomycetidae</taxon>
        <taxon>Sordariales</taxon>
        <taxon>Chaetomiaceae</taxon>
        <taxon>Chaetomium</taxon>
    </lineage>
</organism>